<evidence type="ECO:0000313" key="3">
    <source>
        <dbReference type="EMBL" id="MFC0629261.1"/>
    </source>
</evidence>
<gene>
    <name evidence="3" type="ORF">ACFFGN_34670</name>
</gene>
<evidence type="ECO:0000256" key="1">
    <source>
        <dbReference type="SAM" id="MobiDB-lite"/>
    </source>
</evidence>
<reference evidence="3 4" key="1">
    <citation type="submission" date="2024-09" db="EMBL/GenBank/DDBJ databases">
        <authorList>
            <person name="Sun Q."/>
            <person name="Mori K."/>
        </authorList>
    </citation>
    <scope>NUCLEOTIDE SEQUENCE [LARGE SCALE GENOMIC DNA]</scope>
    <source>
        <strain evidence="3 4">CGMCC 1.15906</strain>
    </source>
</reference>
<accession>A0ABV6QX90</accession>
<organism evidence="3 4">
    <name type="scientific">Kribbella deserti</name>
    <dbReference type="NCBI Taxonomy" id="1926257"/>
    <lineage>
        <taxon>Bacteria</taxon>
        <taxon>Bacillati</taxon>
        <taxon>Actinomycetota</taxon>
        <taxon>Actinomycetes</taxon>
        <taxon>Propionibacteriales</taxon>
        <taxon>Kribbellaceae</taxon>
        <taxon>Kribbella</taxon>
    </lineage>
</organism>
<keyword evidence="4" id="KW-1185">Reference proteome</keyword>
<feature type="region of interest" description="Disordered" evidence="1">
    <location>
        <begin position="1"/>
        <end position="24"/>
    </location>
</feature>
<feature type="compositionally biased region" description="Polar residues" evidence="1">
    <location>
        <begin position="1"/>
        <end position="12"/>
    </location>
</feature>
<name>A0ABV6QX90_9ACTN</name>
<comment type="caution">
    <text evidence="3">The sequence shown here is derived from an EMBL/GenBank/DDBJ whole genome shotgun (WGS) entry which is preliminary data.</text>
</comment>
<evidence type="ECO:0000313" key="4">
    <source>
        <dbReference type="Proteomes" id="UP001589890"/>
    </source>
</evidence>
<dbReference type="EMBL" id="JBHLTC010000049">
    <property type="protein sequence ID" value="MFC0629261.1"/>
    <property type="molecule type" value="Genomic_DNA"/>
</dbReference>
<dbReference type="RefSeq" id="WP_380057036.1">
    <property type="nucleotide sequence ID" value="NZ_JBHLTC010000049.1"/>
</dbReference>
<dbReference type="Pfam" id="PF01909">
    <property type="entry name" value="NTP_transf_2"/>
    <property type="match status" value="1"/>
</dbReference>
<dbReference type="CDD" id="cd05403">
    <property type="entry name" value="NT_KNTase_like"/>
    <property type="match status" value="1"/>
</dbReference>
<protein>
    <submittedName>
        <fullName evidence="3">Nucleotidyltransferase domain-containing protein</fullName>
    </submittedName>
</protein>
<dbReference type="InterPro" id="IPR043519">
    <property type="entry name" value="NT_sf"/>
</dbReference>
<sequence>MSRPGSLSQTPNPALGPGEVPDDSAFLDRLADRLAGLPGVEAVSLGGSRAQGTNRPDSDWDLSIYYRGTFDPQDLRDVGWPGEVAEVGAWGGGVFNGGAWVHVEGRPVDIHYRDLNSVEHELAEARQGRFRTERLMFHLAGIPSYIVVGELAINQVLRGDLPQPSYPEALRENAPKVWWSLAELTFGYAADGHAAQGRLAQCAATLTVAMSYAAHAVLSARGEWTTNEKTLLSRAGLSGLDDILTDFTPANLPDACEAARALADSARSAG</sequence>
<dbReference type="Proteomes" id="UP001589890">
    <property type="component" value="Unassembled WGS sequence"/>
</dbReference>
<feature type="domain" description="Polymerase nucleotidyl transferase" evidence="2">
    <location>
        <begin position="28"/>
        <end position="85"/>
    </location>
</feature>
<proteinExistence type="predicted"/>
<evidence type="ECO:0000259" key="2">
    <source>
        <dbReference type="Pfam" id="PF01909"/>
    </source>
</evidence>
<dbReference type="SUPFAM" id="SSF81301">
    <property type="entry name" value="Nucleotidyltransferase"/>
    <property type="match status" value="1"/>
</dbReference>
<dbReference type="InterPro" id="IPR002934">
    <property type="entry name" value="Polymerase_NTP_transf_dom"/>
</dbReference>
<dbReference type="Gene3D" id="3.30.460.10">
    <property type="entry name" value="Beta Polymerase, domain 2"/>
    <property type="match status" value="1"/>
</dbReference>